<keyword evidence="2" id="KW-1015">Disulfide bond</keyword>
<evidence type="ECO:0000313" key="7">
    <source>
        <dbReference type="EMBL" id="CAJ1062608.1"/>
    </source>
</evidence>
<feature type="domain" description="Ig-like" evidence="6">
    <location>
        <begin position="300"/>
        <end position="389"/>
    </location>
</feature>
<feature type="domain" description="Ig-like" evidence="6">
    <location>
        <begin position="750"/>
        <end position="830"/>
    </location>
</feature>
<dbReference type="PROSITE" id="PS50835">
    <property type="entry name" value="IG_LIKE"/>
    <property type="match status" value="8"/>
</dbReference>
<dbReference type="InterPro" id="IPR013098">
    <property type="entry name" value="Ig_I-set"/>
</dbReference>
<name>A0AAV1FN83_XYRNO</name>
<dbReference type="InterPro" id="IPR003599">
    <property type="entry name" value="Ig_sub"/>
</dbReference>
<organism evidence="7 8">
    <name type="scientific">Xyrichtys novacula</name>
    <name type="common">Pearly razorfish</name>
    <name type="synonym">Hemipteronotus novacula</name>
    <dbReference type="NCBI Taxonomy" id="13765"/>
    <lineage>
        <taxon>Eukaryota</taxon>
        <taxon>Metazoa</taxon>
        <taxon>Chordata</taxon>
        <taxon>Craniata</taxon>
        <taxon>Vertebrata</taxon>
        <taxon>Euteleostomi</taxon>
        <taxon>Actinopterygii</taxon>
        <taxon>Neopterygii</taxon>
        <taxon>Teleostei</taxon>
        <taxon>Neoteleostei</taxon>
        <taxon>Acanthomorphata</taxon>
        <taxon>Eupercaria</taxon>
        <taxon>Labriformes</taxon>
        <taxon>Labridae</taxon>
        <taxon>Xyrichtys</taxon>
    </lineage>
</organism>
<dbReference type="AlphaFoldDB" id="A0AAV1FN83"/>
<protein>
    <submittedName>
        <fullName evidence="7">Carcinoembryonic antigen-related cell adhesion molecule 1</fullName>
    </submittedName>
</protein>
<dbReference type="InterPro" id="IPR003598">
    <property type="entry name" value="Ig_sub2"/>
</dbReference>
<gene>
    <name evidence="7" type="ORF">XNOV1_A018355</name>
</gene>
<accession>A0AAV1FN83</accession>
<feature type="domain" description="Ig-like" evidence="6">
    <location>
        <begin position="394"/>
        <end position="473"/>
    </location>
</feature>
<dbReference type="CDD" id="cd00096">
    <property type="entry name" value="Ig"/>
    <property type="match status" value="2"/>
</dbReference>
<proteinExistence type="predicted"/>
<evidence type="ECO:0000256" key="2">
    <source>
        <dbReference type="ARBA" id="ARBA00023157"/>
    </source>
</evidence>
<dbReference type="Gene3D" id="2.60.40.10">
    <property type="entry name" value="Immunoglobulins"/>
    <property type="match status" value="9"/>
</dbReference>
<dbReference type="PANTHER" id="PTHR44337:SF20">
    <property type="entry name" value="CARCINOEMBRYONIC ANTIGEN-RELATED CELL ADHESION MOLECULE 5-RELATED"/>
    <property type="match status" value="1"/>
</dbReference>
<dbReference type="EMBL" id="OY660871">
    <property type="protein sequence ID" value="CAJ1062608.1"/>
    <property type="molecule type" value="Genomic_DNA"/>
</dbReference>
<dbReference type="Pfam" id="PF07679">
    <property type="entry name" value="I-set"/>
    <property type="match status" value="1"/>
</dbReference>
<feature type="chain" id="PRO_5043762937" evidence="5">
    <location>
        <begin position="24"/>
        <end position="859"/>
    </location>
</feature>
<feature type="domain" description="Ig-like" evidence="6">
    <location>
        <begin position="646"/>
        <end position="739"/>
    </location>
</feature>
<dbReference type="PANTHER" id="PTHR44337">
    <property type="entry name" value="CARCINOEMBRYONIC ANTIGEN-RELATED CELL ADHESION MOLECULE 8"/>
    <property type="match status" value="1"/>
</dbReference>
<dbReference type="SMART" id="SM00409">
    <property type="entry name" value="IG"/>
    <property type="match status" value="9"/>
</dbReference>
<evidence type="ECO:0000256" key="4">
    <source>
        <dbReference type="ARBA" id="ARBA00023319"/>
    </source>
</evidence>
<feature type="domain" description="Ig-like" evidence="6">
    <location>
        <begin position="477"/>
        <end position="550"/>
    </location>
</feature>
<evidence type="ECO:0000256" key="1">
    <source>
        <dbReference type="ARBA" id="ARBA00022729"/>
    </source>
</evidence>
<keyword evidence="3" id="KW-0325">Glycoprotein</keyword>
<keyword evidence="4" id="KW-0393">Immunoglobulin domain</keyword>
<evidence type="ECO:0000256" key="5">
    <source>
        <dbReference type="SAM" id="SignalP"/>
    </source>
</evidence>
<dbReference type="SUPFAM" id="SSF48726">
    <property type="entry name" value="Immunoglobulin"/>
    <property type="match status" value="9"/>
</dbReference>
<dbReference type="InterPro" id="IPR036179">
    <property type="entry name" value="Ig-like_dom_sf"/>
</dbReference>
<evidence type="ECO:0000313" key="8">
    <source>
        <dbReference type="Proteomes" id="UP001178508"/>
    </source>
</evidence>
<feature type="domain" description="Ig-like" evidence="6">
    <location>
        <begin position="118"/>
        <end position="208"/>
    </location>
</feature>
<sequence length="859" mass="94832">MESPVVSVLILAVITFYTVPSCGQKIMASQNPLPVGSTVTLSTDANVSSGVWLFENDIIVFIILGIPTISDSWSSRVTFNSTTSSLTIRSLQLQDTGIYKLEALNTFSAELTLNVQEPISSVTLEVDKSSLVEFNDTAVLMCSVSNGSSLTYVWTIDDSVITPAEDVEFSDEGATLTLVDVIRQFEGEFKCIVSNLLGQVVSSPVDLTVSYGPSNPLMEITPMGSYHRTGSNITLSCSAESSHPAPIVWMVNDTYLENVGPQLQLEMVTKNDSGYYECLFHNTATMRFSSASAMIRVVKPIEAIHVKNQGGPAILDEDFTLLCEVTGSEVTAIHWWKDQKIISAFDSMVLDNDNKTLTLTPAQLSDKGDYQCLAFNEVSELVSSSYTVEINFGPTMPTITGPKIAFPGDNITLTCNATSHPPSSYAWFFNDTIVAVTSEYVLSPLTFNMSGMYTCMALNHITFKNITVHKTLTVVDPIHGVNIEMPDDPAIEGDVFMLTCDVTGPAEYVVWMKHELPLLGDDRMTFSTDNKTVTFNPIHRNDTGEYICIAFNAFIYRTSLPFMLKVAFGPDAPHIKAPYYGETGRQVDLECSAHSMPPSQYTWWYNGSEVAFTSVFRTKTLQLNMSGEYTCMAYNNVTGEDSTISHKLTVIEAIESLMITSDEEIPIDTKDFTLTCEVTGPYDSLYWRKNDVDLNMHSPEASNMSYYSEGNMLHFTPLTRDDDGIYECVATNKAASHVSKPYTLLGNYGPLSMSILTLDTTLTGPTVYMKCFADSRPECKFSWFFNTFNEPLMEGSLLKFSVTNETNGTYICMAKNPVTNITMFQFKNFTGHADGLHAQSKTALLMMGLLALFANVISI</sequence>
<dbReference type="InterPro" id="IPR007110">
    <property type="entry name" value="Ig-like_dom"/>
</dbReference>
<dbReference type="Pfam" id="PF13927">
    <property type="entry name" value="Ig_3"/>
    <property type="match status" value="6"/>
</dbReference>
<feature type="signal peptide" evidence="5">
    <location>
        <begin position="1"/>
        <end position="23"/>
    </location>
</feature>
<reference evidence="7" key="1">
    <citation type="submission" date="2023-08" db="EMBL/GenBank/DDBJ databases">
        <authorList>
            <person name="Alioto T."/>
            <person name="Alioto T."/>
            <person name="Gomez Garrido J."/>
        </authorList>
    </citation>
    <scope>NUCLEOTIDE SEQUENCE</scope>
</reference>
<keyword evidence="1 5" id="KW-0732">Signal</keyword>
<dbReference type="SMART" id="SM00408">
    <property type="entry name" value="IGc2"/>
    <property type="match status" value="8"/>
</dbReference>
<evidence type="ECO:0000256" key="3">
    <source>
        <dbReference type="ARBA" id="ARBA00023180"/>
    </source>
</evidence>
<feature type="domain" description="Ig-like" evidence="6">
    <location>
        <begin position="570"/>
        <end position="645"/>
    </location>
</feature>
<evidence type="ECO:0000259" key="6">
    <source>
        <dbReference type="PROSITE" id="PS50835"/>
    </source>
</evidence>
<keyword evidence="8" id="KW-1185">Reference proteome</keyword>
<dbReference type="InterPro" id="IPR052598">
    <property type="entry name" value="IgSF_CEA-related"/>
</dbReference>
<feature type="domain" description="Ig-like" evidence="6">
    <location>
        <begin position="216"/>
        <end position="289"/>
    </location>
</feature>
<dbReference type="InterPro" id="IPR013783">
    <property type="entry name" value="Ig-like_fold"/>
</dbReference>
<dbReference type="Proteomes" id="UP001178508">
    <property type="component" value="Chromosome 8"/>
</dbReference>